<dbReference type="SUPFAM" id="SSF53098">
    <property type="entry name" value="Ribonuclease H-like"/>
    <property type="match status" value="1"/>
</dbReference>
<dbReference type="Proteomes" id="UP000324222">
    <property type="component" value="Unassembled WGS sequence"/>
</dbReference>
<dbReference type="InterPro" id="IPR012337">
    <property type="entry name" value="RNaseH-like_sf"/>
</dbReference>
<evidence type="ECO:0008006" key="3">
    <source>
        <dbReference type="Google" id="ProtNLM"/>
    </source>
</evidence>
<reference evidence="1 2" key="1">
    <citation type="submission" date="2019-05" db="EMBL/GenBank/DDBJ databases">
        <title>Another draft genome of Portunus trituberculatus and its Hox gene families provides insights of decapod evolution.</title>
        <authorList>
            <person name="Jeong J.-H."/>
            <person name="Song I."/>
            <person name="Kim S."/>
            <person name="Choi T."/>
            <person name="Kim D."/>
            <person name="Ryu S."/>
            <person name="Kim W."/>
        </authorList>
    </citation>
    <scope>NUCLEOTIDE SEQUENCE [LARGE SCALE GENOMIC DNA]</scope>
    <source>
        <tissue evidence="1">Muscle</tissue>
    </source>
</reference>
<organism evidence="1 2">
    <name type="scientific">Portunus trituberculatus</name>
    <name type="common">Swimming crab</name>
    <name type="synonym">Neptunus trituberculatus</name>
    <dbReference type="NCBI Taxonomy" id="210409"/>
    <lineage>
        <taxon>Eukaryota</taxon>
        <taxon>Metazoa</taxon>
        <taxon>Ecdysozoa</taxon>
        <taxon>Arthropoda</taxon>
        <taxon>Crustacea</taxon>
        <taxon>Multicrustacea</taxon>
        <taxon>Malacostraca</taxon>
        <taxon>Eumalacostraca</taxon>
        <taxon>Eucarida</taxon>
        <taxon>Decapoda</taxon>
        <taxon>Pleocyemata</taxon>
        <taxon>Brachyura</taxon>
        <taxon>Eubrachyura</taxon>
        <taxon>Portunoidea</taxon>
        <taxon>Portunidae</taxon>
        <taxon>Portuninae</taxon>
        <taxon>Portunus</taxon>
    </lineage>
</organism>
<dbReference type="EMBL" id="VSRR010011037">
    <property type="protein sequence ID" value="MPC52642.1"/>
    <property type="molecule type" value="Genomic_DNA"/>
</dbReference>
<dbReference type="InterPro" id="IPR036397">
    <property type="entry name" value="RNaseH_sf"/>
</dbReference>
<dbReference type="GO" id="GO:0003676">
    <property type="term" value="F:nucleic acid binding"/>
    <property type="evidence" value="ECO:0007669"/>
    <property type="project" value="InterPro"/>
</dbReference>
<accession>A0A5B7G182</accession>
<dbReference type="Gene3D" id="3.30.420.10">
    <property type="entry name" value="Ribonuclease H-like superfamily/Ribonuclease H"/>
    <property type="match status" value="1"/>
</dbReference>
<sequence length="232" mass="26373">MVMGVTHQIVADRLHKCRRKQMRDVLLVLSWRGKPHTPRPKPNLGCPDDESAFAGTNDLAIYYSIVAACDQSTIMALPTKIGSCTLSLAMDTATTVNVLSEDSFRAIKQYFHGKAQKKMEAKFFWLFQKFSFQSFYNLCKIILQLDIQVSTKFWLLSVMHTIGFIDNGIEFRNALLTEICAKYNIKQTFTIAYHLSSDLVERANRKILEALHHVVTSFTTTGKTGSLRLWIA</sequence>
<name>A0A5B7G182_PORTR</name>
<protein>
    <recommendedName>
        <fullName evidence="3">Integrase catalytic domain-containing protein</fullName>
    </recommendedName>
</protein>
<dbReference type="AlphaFoldDB" id="A0A5B7G182"/>
<evidence type="ECO:0000313" key="1">
    <source>
        <dbReference type="EMBL" id="MPC52642.1"/>
    </source>
</evidence>
<proteinExistence type="predicted"/>
<keyword evidence="2" id="KW-1185">Reference proteome</keyword>
<evidence type="ECO:0000313" key="2">
    <source>
        <dbReference type="Proteomes" id="UP000324222"/>
    </source>
</evidence>
<dbReference type="OrthoDB" id="7554598at2759"/>
<gene>
    <name evidence="1" type="ORF">E2C01_046517</name>
</gene>
<comment type="caution">
    <text evidence="1">The sequence shown here is derived from an EMBL/GenBank/DDBJ whole genome shotgun (WGS) entry which is preliminary data.</text>
</comment>